<evidence type="ECO:0000256" key="1">
    <source>
        <dbReference type="SAM" id="SignalP"/>
    </source>
</evidence>
<evidence type="ECO:0000313" key="2">
    <source>
        <dbReference type="EMBL" id="KAB4487074.1"/>
    </source>
</evidence>
<keyword evidence="1" id="KW-0732">Signal</keyword>
<dbReference type="Proteomes" id="UP001217776">
    <property type="component" value="Unassembled WGS sequence"/>
</dbReference>
<reference evidence="2 4" key="1">
    <citation type="journal article" date="2019" name="Nat. Med.">
        <title>A library of human gut bacterial isolates paired with longitudinal multiomics data enables mechanistic microbiome research.</title>
        <authorList>
            <person name="Poyet M."/>
            <person name="Groussin M."/>
            <person name="Gibbons S.M."/>
            <person name="Avila-Pacheco J."/>
            <person name="Jiang X."/>
            <person name="Kearney S.M."/>
            <person name="Perrotta A.R."/>
            <person name="Berdy B."/>
            <person name="Zhao S."/>
            <person name="Lieberman T.D."/>
            <person name="Swanson P.K."/>
            <person name="Smith M."/>
            <person name="Roesemann S."/>
            <person name="Alexander J.E."/>
            <person name="Rich S.A."/>
            <person name="Livny J."/>
            <person name="Vlamakis H."/>
            <person name="Clish C."/>
            <person name="Bullock K."/>
            <person name="Deik A."/>
            <person name="Scott J."/>
            <person name="Pierce K.A."/>
            <person name="Xavier R.J."/>
            <person name="Alm E.J."/>
        </authorList>
    </citation>
    <scope>NUCLEOTIDE SEQUENCE [LARGE SCALE GENOMIC DNA]</scope>
    <source>
        <strain evidence="2 4">BIOML-A162</strain>
    </source>
</reference>
<evidence type="ECO:0000313" key="3">
    <source>
        <dbReference type="EMBL" id="MDC2238590.1"/>
    </source>
</evidence>
<evidence type="ECO:0000313" key="5">
    <source>
        <dbReference type="Proteomes" id="UP001217776"/>
    </source>
</evidence>
<comment type="caution">
    <text evidence="3">The sequence shown here is derived from an EMBL/GenBank/DDBJ whole genome shotgun (WGS) entry which is preliminary data.</text>
</comment>
<evidence type="ECO:0000313" key="4">
    <source>
        <dbReference type="Proteomes" id="UP000436858"/>
    </source>
</evidence>
<dbReference type="AlphaFoldDB" id="A0A0P0FS22"/>
<feature type="chain" id="PRO_5002966927" evidence="1">
    <location>
        <begin position="21"/>
        <end position="427"/>
    </location>
</feature>
<reference evidence="3" key="2">
    <citation type="submission" date="2022-10" db="EMBL/GenBank/DDBJ databases">
        <title>Human gut microbiome strain richness.</title>
        <authorList>
            <person name="Chen-Liaw A."/>
        </authorList>
    </citation>
    <scope>NUCLEOTIDE SEQUENCE</scope>
    <source>
        <strain evidence="3">1001283st1_A3_1001283B150304_161114</strain>
    </source>
</reference>
<proteinExistence type="predicted"/>
<protein>
    <submittedName>
        <fullName evidence="3">Uncharacterized protein</fullName>
    </submittedName>
</protein>
<organism evidence="3 5">
    <name type="scientific">Bacteroides thetaiotaomicron</name>
    <dbReference type="NCBI Taxonomy" id="818"/>
    <lineage>
        <taxon>Bacteria</taxon>
        <taxon>Pseudomonadati</taxon>
        <taxon>Bacteroidota</taxon>
        <taxon>Bacteroidia</taxon>
        <taxon>Bacteroidales</taxon>
        <taxon>Bacteroidaceae</taxon>
        <taxon>Bacteroides</taxon>
    </lineage>
</organism>
<accession>C6ITS7</accession>
<dbReference type="Proteomes" id="UP000436858">
    <property type="component" value="Unassembled WGS sequence"/>
</dbReference>
<accession>A0A0P0FS22</accession>
<dbReference type="EMBL" id="WCRY01000002">
    <property type="protein sequence ID" value="KAB4487074.1"/>
    <property type="molecule type" value="Genomic_DNA"/>
</dbReference>
<dbReference type="GeneID" id="60925787"/>
<name>A0A0P0FS22_BACT4</name>
<dbReference type="RefSeq" id="WP_008764763.1">
    <property type="nucleotide sequence ID" value="NZ_BAABXH010000001.1"/>
</dbReference>
<dbReference type="DNASU" id="1072253"/>
<feature type="signal peptide" evidence="1">
    <location>
        <begin position="1"/>
        <end position="20"/>
    </location>
</feature>
<dbReference type="KEGG" id="btho:Btheta7330_03364"/>
<sequence>MRTIVLFLILFGCGSSHITAQNDYLVTTISNQEGPLSEEEQFIKENFPLQLLCKWTPGMKFMFIPSGRDMFLPTLLVYETEKGADNSVLKHKILTFAGYEEKSQELSNDMSYSTRLIFECDGEKYYYEIKNTRPDEICEKNPRAYINGLVNLKDVDTAKELLTGRKIYVQSDMARVDDANSYSGYRKVSIPVNTEATITAIGVGSQSYPVKIIFQDSQGHSYYLEVALSRTNSGMDVSDFQAEKKMRYFPNAISFSSKKSGNLETLKDKYIDLTVYPKRTLAVKRVFSLENKQMENRIHLPRYTVLKIKEIKISGPGSLVILSLEDWHGSLYETEVDLKYDVIVKNENYIEDLFGFGDIHQKYPAITDKHWAIIARGDLEEGMNTDECRLSIGDPVEIQLKKDSRFETWFYNGKTLEFESGILQRFK</sequence>
<dbReference type="OMA" id="GMKFMVM"/>
<dbReference type="EMBL" id="JAQNVG010000054">
    <property type="protein sequence ID" value="MDC2238590.1"/>
    <property type="molecule type" value="Genomic_DNA"/>
</dbReference>
<gene>
    <name evidence="2" type="ORF">GAN91_03480</name>
    <name evidence="3" type="ORF">PO127_22865</name>
</gene>